<evidence type="ECO:0000256" key="1">
    <source>
        <dbReference type="ARBA" id="ARBA00023015"/>
    </source>
</evidence>
<dbReference type="SUPFAM" id="SSF48008">
    <property type="entry name" value="GntR ligand-binding domain-like"/>
    <property type="match status" value="1"/>
</dbReference>
<feature type="domain" description="HTH gntR-type" evidence="4">
    <location>
        <begin position="1"/>
        <end position="62"/>
    </location>
</feature>
<dbReference type="CDD" id="cd07377">
    <property type="entry name" value="WHTH_GntR"/>
    <property type="match status" value="1"/>
</dbReference>
<evidence type="ECO:0000256" key="3">
    <source>
        <dbReference type="ARBA" id="ARBA00023163"/>
    </source>
</evidence>
<reference evidence="6" key="1">
    <citation type="journal article" date="2019" name="Int. J. Syst. Evol. Microbiol.">
        <title>The Global Catalogue of Microorganisms (GCM) 10K type strain sequencing project: providing services to taxonomists for standard genome sequencing and annotation.</title>
        <authorList>
            <consortium name="The Broad Institute Genomics Platform"/>
            <consortium name="The Broad Institute Genome Sequencing Center for Infectious Disease"/>
            <person name="Wu L."/>
            <person name="Ma J."/>
        </authorList>
    </citation>
    <scope>NUCLEOTIDE SEQUENCE [LARGE SCALE GENOMIC DNA]</scope>
    <source>
        <strain evidence="6">IBRC-M 10906</strain>
    </source>
</reference>
<keyword evidence="3" id="KW-0804">Transcription</keyword>
<name>A0ABW5WBE2_9PSEU</name>
<dbReference type="Gene3D" id="1.20.120.530">
    <property type="entry name" value="GntR ligand-binding domain-like"/>
    <property type="match status" value="1"/>
</dbReference>
<dbReference type="InterPro" id="IPR008920">
    <property type="entry name" value="TF_FadR/GntR_C"/>
</dbReference>
<dbReference type="InterPro" id="IPR011711">
    <property type="entry name" value="GntR_C"/>
</dbReference>
<dbReference type="PRINTS" id="PR00035">
    <property type="entry name" value="HTHGNTR"/>
</dbReference>
<dbReference type="EMBL" id="JBHUOF010000023">
    <property type="protein sequence ID" value="MFD2801258.1"/>
    <property type="molecule type" value="Genomic_DNA"/>
</dbReference>
<evidence type="ECO:0000256" key="2">
    <source>
        <dbReference type="ARBA" id="ARBA00023125"/>
    </source>
</evidence>
<dbReference type="PANTHER" id="PTHR43537:SF24">
    <property type="entry name" value="GLUCONATE OPERON TRANSCRIPTIONAL REPRESSOR"/>
    <property type="match status" value="1"/>
</dbReference>
<accession>A0ABW5WBE2</accession>
<dbReference type="InterPro" id="IPR000524">
    <property type="entry name" value="Tscrpt_reg_HTH_GntR"/>
</dbReference>
<evidence type="ECO:0000259" key="4">
    <source>
        <dbReference type="PROSITE" id="PS50949"/>
    </source>
</evidence>
<organism evidence="5 6">
    <name type="scientific">Prauserella oleivorans</name>
    <dbReference type="NCBI Taxonomy" id="1478153"/>
    <lineage>
        <taxon>Bacteria</taxon>
        <taxon>Bacillati</taxon>
        <taxon>Actinomycetota</taxon>
        <taxon>Actinomycetes</taxon>
        <taxon>Pseudonocardiales</taxon>
        <taxon>Pseudonocardiaceae</taxon>
        <taxon>Prauserella</taxon>
    </lineage>
</organism>
<evidence type="ECO:0000313" key="6">
    <source>
        <dbReference type="Proteomes" id="UP001597478"/>
    </source>
</evidence>
<dbReference type="PROSITE" id="PS50949">
    <property type="entry name" value="HTH_GNTR"/>
    <property type="match status" value="1"/>
</dbReference>
<protein>
    <submittedName>
        <fullName evidence="5">GntR family transcriptional regulator</fullName>
    </submittedName>
</protein>
<keyword evidence="1" id="KW-0805">Transcription regulation</keyword>
<dbReference type="InterPro" id="IPR036390">
    <property type="entry name" value="WH_DNA-bd_sf"/>
</dbReference>
<dbReference type="PANTHER" id="PTHR43537">
    <property type="entry name" value="TRANSCRIPTIONAL REGULATOR, GNTR FAMILY"/>
    <property type="match status" value="1"/>
</dbReference>
<proteinExistence type="predicted"/>
<dbReference type="SUPFAM" id="SSF46785">
    <property type="entry name" value="Winged helix' DNA-binding domain"/>
    <property type="match status" value="1"/>
</dbReference>
<dbReference type="SMART" id="SM00895">
    <property type="entry name" value="FCD"/>
    <property type="match status" value="1"/>
</dbReference>
<gene>
    <name evidence="5" type="ORF">ACFS2C_17835</name>
</gene>
<dbReference type="RefSeq" id="WP_377393987.1">
    <property type="nucleotide sequence ID" value="NZ_JBHSAN010000051.1"/>
</dbReference>
<evidence type="ECO:0000313" key="5">
    <source>
        <dbReference type="EMBL" id="MFD2801258.1"/>
    </source>
</evidence>
<dbReference type="InterPro" id="IPR036388">
    <property type="entry name" value="WH-like_DNA-bd_sf"/>
</dbReference>
<dbReference type="Gene3D" id="1.10.10.10">
    <property type="entry name" value="Winged helix-like DNA-binding domain superfamily/Winged helix DNA-binding domain"/>
    <property type="match status" value="1"/>
</dbReference>
<comment type="caution">
    <text evidence="5">The sequence shown here is derived from an EMBL/GenBank/DDBJ whole genome shotgun (WGS) entry which is preliminary data.</text>
</comment>
<dbReference type="Pfam" id="PF07729">
    <property type="entry name" value="FCD"/>
    <property type="match status" value="1"/>
</dbReference>
<sequence length="215" mass="23671">MLDLLRADILSSEFEPGERLVESRLCARYEVSRTVIREVLRQLESEGLVSSVPNQGPVVAELTREDAIALFEVRAALEGLAGSLFAQRADAKERKRLRDALKAVEKSLGKAELPARLKIKDEFYAALIDGAHNEVIRTTLRGIHARVQMLRGLSMQAPGRSAEILRELGDITDAAAVRQDPIAAREACEKHVHNASEVALRELEARTRSSENGVG</sequence>
<dbReference type="SMART" id="SM00345">
    <property type="entry name" value="HTH_GNTR"/>
    <property type="match status" value="1"/>
</dbReference>
<keyword evidence="6" id="KW-1185">Reference proteome</keyword>
<dbReference type="Proteomes" id="UP001597478">
    <property type="component" value="Unassembled WGS sequence"/>
</dbReference>
<keyword evidence="2" id="KW-0238">DNA-binding</keyword>
<dbReference type="Pfam" id="PF00392">
    <property type="entry name" value="GntR"/>
    <property type="match status" value="1"/>
</dbReference>